<dbReference type="OrthoDB" id="4207285at2759"/>
<name>A0A059JH16_TRIIM</name>
<protein>
    <submittedName>
        <fullName evidence="1">Uncharacterized protein</fullName>
    </submittedName>
</protein>
<keyword evidence="2" id="KW-1185">Reference proteome</keyword>
<evidence type="ECO:0000313" key="1">
    <source>
        <dbReference type="EMBL" id="KDB26747.1"/>
    </source>
</evidence>
<dbReference type="EMBL" id="AOKY01000105">
    <property type="protein sequence ID" value="KDB26747.1"/>
    <property type="molecule type" value="Genomic_DNA"/>
</dbReference>
<dbReference type="STRING" id="1215338.A0A059JH16"/>
<accession>A0A059JH16</accession>
<evidence type="ECO:0000313" key="2">
    <source>
        <dbReference type="Proteomes" id="UP000024533"/>
    </source>
</evidence>
<dbReference type="HOGENOM" id="CLU_1788192_0_0_1"/>
<gene>
    <name evidence="1" type="ORF">H109_01424</name>
</gene>
<comment type="caution">
    <text evidence="1">The sequence shown here is derived from an EMBL/GenBank/DDBJ whole genome shotgun (WGS) entry which is preliminary data.</text>
</comment>
<sequence>MRASESGQRQISDELEPALPELTQQDSHILEGITVGSRSEYCPFLFTKCENIEKLPEKIRVGVKNSKLWREEHQKGGLLVTNCLSLYLPEIHKNDAFLIIRMGADDGIKISNDFGFGDPDFDFGVSSGMQKGGYKEVMPIGLSQI</sequence>
<reference evidence="1 2" key="1">
    <citation type="submission" date="2014-02" db="EMBL/GenBank/DDBJ databases">
        <title>The Genome Sequence of Trichophyton interdigitale MR816.</title>
        <authorList>
            <consortium name="The Broad Institute Genomics Platform"/>
            <person name="Cuomo C.A."/>
            <person name="White T.C."/>
            <person name="Graser Y."/>
            <person name="Martinez-Rossi N."/>
            <person name="Heitman J."/>
            <person name="Young S.K."/>
            <person name="Zeng Q."/>
            <person name="Gargeya S."/>
            <person name="Abouelleil A."/>
            <person name="Alvarado L."/>
            <person name="Chapman S.B."/>
            <person name="Gainer-Dewar J."/>
            <person name="Goldberg J."/>
            <person name="Griggs A."/>
            <person name="Gujja S."/>
            <person name="Hansen M."/>
            <person name="Howarth C."/>
            <person name="Imamovic A."/>
            <person name="Larimer J."/>
            <person name="Martinez D."/>
            <person name="Murphy C."/>
            <person name="Pearson M.D."/>
            <person name="Persinoti G."/>
            <person name="Poon T."/>
            <person name="Priest M."/>
            <person name="Roberts A.D."/>
            <person name="Saif S."/>
            <person name="Shea T.D."/>
            <person name="Sykes S.N."/>
            <person name="Wortman J."/>
            <person name="Nusbaum C."/>
            <person name="Birren B."/>
        </authorList>
    </citation>
    <scope>NUCLEOTIDE SEQUENCE [LARGE SCALE GENOMIC DNA]</scope>
    <source>
        <strain evidence="1 2">MR816</strain>
    </source>
</reference>
<dbReference type="Proteomes" id="UP000024533">
    <property type="component" value="Unassembled WGS sequence"/>
</dbReference>
<proteinExistence type="predicted"/>
<organism evidence="1 2">
    <name type="scientific">Trichophyton interdigitale (strain MR816)</name>
    <dbReference type="NCBI Taxonomy" id="1215338"/>
    <lineage>
        <taxon>Eukaryota</taxon>
        <taxon>Fungi</taxon>
        <taxon>Dikarya</taxon>
        <taxon>Ascomycota</taxon>
        <taxon>Pezizomycotina</taxon>
        <taxon>Eurotiomycetes</taxon>
        <taxon>Eurotiomycetidae</taxon>
        <taxon>Onygenales</taxon>
        <taxon>Arthrodermataceae</taxon>
        <taxon>Trichophyton</taxon>
    </lineage>
</organism>
<dbReference type="AlphaFoldDB" id="A0A059JH16"/>